<feature type="signal peptide" evidence="9">
    <location>
        <begin position="1"/>
        <end position="23"/>
    </location>
</feature>
<dbReference type="GO" id="GO:0061844">
    <property type="term" value="P:antimicrobial humoral immune response mediated by antimicrobial peptide"/>
    <property type="evidence" value="ECO:0007669"/>
    <property type="project" value="TreeGrafter"/>
</dbReference>
<comment type="similarity">
    <text evidence="2">Belongs to the intercrine beta (chemokine CC) family.</text>
</comment>
<dbReference type="GO" id="GO:0048245">
    <property type="term" value="P:eosinophil chemotaxis"/>
    <property type="evidence" value="ECO:0007669"/>
    <property type="project" value="TreeGrafter"/>
</dbReference>
<keyword evidence="5" id="KW-0964">Secreted</keyword>
<dbReference type="AlphaFoldDB" id="A0A173G2Q0"/>
<dbReference type="SMART" id="SM00199">
    <property type="entry name" value="SCY"/>
    <property type="match status" value="1"/>
</dbReference>
<dbReference type="EMBL" id="KU987814">
    <property type="protein sequence ID" value="ANH10554.1"/>
    <property type="molecule type" value="Genomic_DNA"/>
</dbReference>
<evidence type="ECO:0000256" key="3">
    <source>
        <dbReference type="ARBA" id="ARBA00022500"/>
    </source>
</evidence>
<evidence type="ECO:0000313" key="11">
    <source>
        <dbReference type="EMBL" id="ANH10554.1"/>
    </source>
</evidence>
<dbReference type="GO" id="GO:0006954">
    <property type="term" value="P:inflammatory response"/>
    <property type="evidence" value="ECO:0007669"/>
    <property type="project" value="UniProtKB-KW"/>
</dbReference>
<dbReference type="SUPFAM" id="SSF54117">
    <property type="entry name" value="Interleukin 8-like chemokines"/>
    <property type="match status" value="1"/>
</dbReference>
<keyword evidence="3" id="KW-0145">Chemotaxis</keyword>
<dbReference type="Gene3D" id="2.40.50.40">
    <property type="match status" value="1"/>
</dbReference>
<dbReference type="CDD" id="cd00272">
    <property type="entry name" value="Chemokine_CC"/>
    <property type="match status" value="1"/>
</dbReference>
<dbReference type="InterPro" id="IPR036048">
    <property type="entry name" value="Interleukin_8-like_sf"/>
</dbReference>
<evidence type="ECO:0000256" key="6">
    <source>
        <dbReference type="ARBA" id="ARBA00022729"/>
    </source>
</evidence>
<evidence type="ECO:0000256" key="4">
    <source>
        <dbReference type="ARBA" id="ARBA00022514"/>
    </source>
</evidence>
<dbReference type="GO" id="GO:0005615">
    <property type="term" value="C:extracellular space"/>
    <property type="evidence" value="ECO:0007669"/>
    <property type="project" value="UniProtKB-KW"/>
</dbReference>
<keyword evidence="7" id="KW-1015">Disulfide bond</keyword>
<evidence type="ECO:0000256" key="2">
    <source>
        <dbReference type="ARBA" id="ARBA00010868"/>
    </source>
</evidence>
<dbReference type="Pfam" id="PF00048">
    <property type="entry name" value="IL8"/>
    <property type="match status" value="1"/>
</dbReference>
<dbReference type="FunFam" id="2.40.50.40:FF:000002">
    <property type="entry name" value="C-C motif chemokine"/>
    <property type="match status" value="1"/>
</dbReference>
<dbReference type="InterPro" id="IPR039809">
    <property type="entry name" value="Chemokine_b/g/d"/>
</dbReference>
<keyword evidence="4" id="KW-0202">Cytokine</keyword>
<reference evidence="11" key="1">
    <citation type="journal article" date="2016" name="Inn. Immun.">
        <title>Evolution of CCL11: genetic characterization in lagomorphs and evidence of positive and purifying selection in mammals.</title>
        <authorList>
            <person name="Neves F."/>
            <person name="Abrantes J."/>
            <person name="Esteves P.J."/>
        </authorList>
    </citation>
    <scope>NUCLEOTIDE SEQUENCE</scope>
</reference>
<feature type="domain" description="Chemokine interleukin-8-like" evidence="10">
    <location>
        <begin position="29"/>
        <end position="88"/>
    </location>
</feature>
<evidence type="ECO:0000256" key="1">
    <source>
        <dbReference type="ARBA" id="ARBA00004613"/>
    </source>
</evidence>
<proteinExistence type="inferred from homology"/>
<organism evidence="11">
    <name type="scientific">Ochotona princeps</name>
    <name type="common">Southern American pika</name>
    <dbReference type="NCBI Taxonomy" id="9978"/>
    <lineage>
        <taxon>Eukaryota</taxon>
        <taxon>Metazoa</taxon>
        <taxon>Chordata</taxon>
        <taxon>Craniata</taxon>
        <taxon>Vertebrata</taxon>
        <taxon>Euteleostomi</taxon>
        <taxon>Mammalia</taxon>
        <taxon>Eutheria</taxon>
        <taxon>Euarchontoglires</taxon>
        <taxon>Glires</taxon>
        <taxon>Lagomorpha</taxon>
        <taxon>Ochotonidae</taxon>
        <taxon>Ochotona</taxon>
    </lineage>
</organism>
<accession>A0A173G2Q0</accession>
<dbReference type="PANTHER" id="PTHR12015">
    <property type="entry name" value="SMALL INDUCIBLE CYTOKINE A"/>
    <property type="match status" value="1"/>
</dbReference>
<feature type="chain" id="PRO_5008006295" evidence="9">
    <location>
        <begin position="24"/>
        <end position="97"/>
    </location>
</feature>
<gene>
    <name evidence="11" type="primary">CCL11</name>
</gene>
<dbReference type="InterPro" id="IPR001811">
    <property type="entry name" value="Chemokine_IL8-like_dom"/>
</dbReference>
<keyword evidence="8" id="KW-0395">Inflammatory response</keyword>
<evidence type="ECO:0000256" key="7">
    <source>
        <dbReference type="ARBA" id="ARBA00023157"/>
    </source>
</evidence>
<evidence type="ECO:0000256" key="5">
    <source>
        <dbReference type="ARBA" id="ARBA00022525"/>
    </source>
</evidence>
<dbReference type="GO" id="GO:0030335">
    <property type="term" value="P:positive regulation of cell migration"/>
    <property type="evidence" value="ECO:0007669"/>
    <property type="project" value="TreeGrafter"/>
</dbReference>
<protein>
    <submittedName>
        <fullName evidence="11">CC chemokine ligand 11</fullName>
    </submittedName>
</protein>
<dbReference type="GO" id="GO:0048020">
    <property type="term" value="F:CCR chemokine receptor binding"/>
    <property type="evidence" value="ECO:0007669"/>
    <property type="project" value="TreeGrafter"/>
</dbReference>
<comment type="subcellular location">
    <subcellularLocation>
        <location evidence="1">Secreted</location>
    </subcellularLocation>
</comment>
<dbReference type="GO" id="GO:0008009">
    <property type="term" value="F:chemokine activity"/>
    <property type="evidence" value="ECO:0007669"/>
    <property type="project" value="InterPro"/>
</dbReference>
<name>A0A173G2Q0_OCHPR</name>
<evidence type="ECO:0000256" key="9">
    <source>
        <dbReference type="SAM" id="SignalP"/>
    </source>
</evidence>
<evidence type="ECO:0000259" key="10">
    <source>
        <dbReference type="SMART" id="SM00199"/>
    </source>
</evidence>
<evidence type="ECO:0000256" key="8">
    <source>
        <dbReference type="ARBA" id="ARBA00023198"/>
    </source>
</evidence>
<sequence>MMVSSTLLGLLLIAATFSSQVLAQPAFVPATCCFSMAKKKIPTQRLESYRNISSSKCPQKAVSLKTKLAKEICVDPKEKWVQDAIKSLDQKSRTSKS</sequence>
<dbReference type="GO" id="GO:0070098">
    <property type="term" value="P:chemokine-mediated signaling pathway"/>
    <property type="evidence" value="ECO:0007669"/>
    <property type="project" value="TreeGrafter"/>
</dbReference>
<dbReference type="PANTHER" id="PTHR12015:SF147">
    <property type="entry name" value="C-C MOTIF CHEMOKINE 13"/>
    <property type="match status" value="1"/>
</dbReference>
<keyword evidence="6 9" id="KW-0732">Signal</keyword>